<feature type="compositionally biased region" description="Polar residues" evidence="5">
    <location>
        <begin position="272"/>
        <end position="290"/>
    </location>
</feature>
<feature type="compositionally biased region" description="Basic residues" evidence="5">
    <location>
        <begin position="556"/>
        <end position="572"/>
    </location>
</feature>
<dbReference type="GO" id="GO:0016020">
    <property type="term" value="C:membrane"/>
    <property type="evidence" value="ECO:0007669"/>
    <property type="project" value="UniProtKB-SubCell"/>
</dbReference>
<reference evidence="8" key="1">
    <citation type="submission" date="2025-08" db="UniProtKB">
        <authorList>
            <consortium name="RefSeq"/>
        </authorList>
    </citation>
    <scope>IDENTIFICATION</scope>
    <source>
        <strain evidence="8">J_2021</strain>
        <tissue evidence="8">Erythrocytes</tissue>
    </source>
</reference>
<comment type="subcellular location">
    <subcellularLocation>
        <location evidence="1">Membrane</location>
        <topology evidence="1">Peripheral membrane protein</topology>
    </subcellularLocation>
</comment>
<sequence length="587" mass="66279">MTSTASTKKPYRKAPPQHRETRHEPPGPREDVPEKEPQTEGERIQFLQHQNDELGRRLAYATTKMEAMEHEVDARGQYLEMELNRNREELEKLKDKFRRLQNSYTASQRANQDLEEKLHTLIKKAEMDRKTLDWEIVELTNKLLDAKTTINKLEELNDRYRQDCNLAVQLLKCNKSHFRNHKFADLPYKLQDLVSKHMQISVTSPGSGQDSPSGLSQSDVVPTSVIARVLEKPESLILNSATSSSGSGPTAEDVFVHVDMSGCGERSREGRQQQNGSLQHQGSVDSTSEDPPTFEKLNPYPTPPPPHPMYPGRKVIEFSDEKVRIPKNSPLPNCTYATRQAISLSLVQGEDGSPDRHRTVPNSPASTASYPQRARSADNPARSPLSSAAPSSASSEEDMLANWQRMFVERAAPSTEGSMAHRTSYSRDTAVELQKRFSSSMQELSIAAQAFSDRESFGLSWAGSRESSFEADSMGNRRGHLPNEYGKEFSQEEAQDLLSGTVEEEEEEPEEHLVPSEEAEEEERIMEEERIIEEDVVQKTLVEGDDGLFMENRPSARPHRSPKRMGVHHLHRKDSLTRAQEQGNLLN</sequence>
<dbReference type="GO" id="GO:0007030">
    <property type="term" value="P:Golgi organization"/>
    <property type="evidence" value="ECO:0007669"/>
    <property type="project" value="TreeGrafter"/>
</dbReference>
<evidence type="ECO:0000313" key="7">
    <source>
        <dbReference type="Proteomes" id="UP000186698"/>
    </source>
</evidence>
<keyword evidence="3" id="KW-0472">Membrane</keyword>
<feature type="compositionally biased region" description="Polar residues" evidence="5">
    <location>
        <begin position="360"/>
        <end position="370"/>
    </location>
</feature>
<gene>
    <name evidence="8" type="primary">tjap1.L</name>
    <name evidence="8" type="synonym">pilt</name>
    <name evidence="8" type="synonym">tjap1</name>
    <name evidence="8" type="synonym">tjp4</name>
</gene>
<evidence type="ECO:0000313" key="8">
    <source>
        <dbReference type="RefSeq" id="XP_041418274.1"/>
    </source>
</evidence>
<feature type="compositionally biased region" description="Pro residues" evidence="5">
    <location>
        <begin position="300"/>
        <end position="309"/>
    </location>
</feature>
<dbReference type="InterPro" id="IPR043470">
    <property type="entry name" value="Tjap1_dom"/>
</dbReference>
<feature type="coiled-coil region" evidence="4">
    <location>
        <begin position="76"/>
        <end position="170"/>
    </location>
</feature>
<feature type="region of interest" description="Disordered" evidence="5">
    <location>
        <begin position="543"/>
        <end position="587"/>
    </location>
</feature>
<feature type="region of interest" description="Disordered" evidence="5">
    <location>
        <begin position="1"/>
        <end position="42"/>
    </location>
</feature>
<feature type="compositionally biased region" description="Polar residues" evidence="5">
    <location>
        <begin position="577"/>
        <end position="587"/>
    </location>
</feature>
<feature type="compositionally biased region" description="Basic and acidic residues" evidence="5">
    <location>
        <begin position="17"/>
        <end position="42"/>
    </location>
</feature>
<evidence type="ECO:0000256" key="3">
    <source>
        <dbReference type="ARBA" id="ARBA00023136"/>
    </source>
</evidence>
<keyword evidence="4" id="KW-0175">Coiled coil</keyword>
<protein>
    <submittedName>
        <fullName evidence="8">Uncharacterized protein LOC735235 isoform X2</fullName>
    </submittedName>
</protein>
<dbReference type="AlphaFoldDB" id="A0A8J1KPW8"/>
<dbReference type="PANTHER" id="PTHR28664">
    <property type="entry name" value="TIGHT JUNCTION-ASSOCIATED PROTEIN 1"/>
    <property type="match status" value="1"/>
</dbReference>
<dbReference type="RefSeq" id="XP_041418274.1">
    <property type="nucleotide sequence ID" value="XM_041562340.1"/>
</dbReference>
<dbReference type="Proteomes" id="UP000186698">
    <property type="component" value="Chromosome 5L"/>
</dbReference>
<name>A0A8J1KPW8_XENLA</name>
<proteinExistence type="predicted"/>
<dbReference type="GeneID" id="735235"/>
<keyword evidence="2" id="KW-0597">Phosphoprotein</keyword>
<evidence type="ECO:0000256" key="2">
    <source>
        <dbReference type="ARBA" id="ARBA00022553"/>
    </source>
</evidence>
<evidence type="ECO:0000256" key="5">
    <source>
        <dbReference type="SAM" id="MobiDB-lite"/>
    </source>
</evidence>
<feature type="region of interest" description="Disordered" evidence="5">
    <location>
        <begin position="347"/>
        <end position="397"/>
    </location>
</feature>
<dbReference type="GO" id="GO:0005802">
    <property type="term" value="C:trans-Golgi network"/>
    <property type="evidence" value="ECO:0007669"/>
    <property type="project" value="TreeGrafter"/>
</dbReference>
<keyword evidence="7" id="KW-1185">Reference proteome</keyword>
<dbReference type="Pfam" id="PF15453">
    <property type="entry name" value="Pilt"/>
    <property type="match status" value="1"/>
</dbReference>
<evidence type="ECO:0000256" key="4">
    <source>
        <dbReference type="SAM" id="Coils"/>
    </source>
</evidence>
<feature type="compositionally biased region" description="Low complexity" evidence="5">
    <location>
        <begin position="380"/>
        <end position="394"/>
    </location>
</feature>
<feature type="region of interest" description="Disordered" evidence="5">
    <location>
        <begin position="262"/>
        <end position="313"/>
    </location>
</feature>
<evidence type="ECO:0000256" key="1">
    <source>
        <dbReference type="ARBA" id="ARBA00004170"/>
    </source>
</evidence>
<organism evidence="7 8">
    <name type="scientific">Xenopus laevis</name>
    <name type="common">African clawed frog</name>
    <dbReference type="NCBI Taxonomy" id="8355"/>
    <lineage>
        <taxon>Eukaryota</taxon>
        <taxon>Metazoa</taxon>
        <taxon>Chordata</taxon>
        <taxon>Craniata</taxon>
        <taxon>Vertebrata</taxon>
        <taxon>Euteleostomi</taxon>
        <taxon>Amphibia</taxon>
        <taxon>Batrachia</taxon>
        <taxon>Anura</taxon>
        <taxon>Pipoidea</taxon>
        <taxon>Pipidae</taxon>
        <taxon>Xenopodinae</taxon>
        <taxon>Xenopus</taxon>
        <taxon>Xenopus</taxon>
    </lineage>
</organism>
<feature type="domain" description="Tight junction-associated protein 1" evidence="6">
    <location>
        <begin position="265"/>
        <end position="586"/>
    </location>
</feature>
<dbReference type="InterPro" id="IPR043441">
    <property type="entry name" value="Tjap1/BEGAIN"/>
</dbReference>
<dbReference type="CTD" id="735235"/>
<evidence type="ECO:0000259" key="6">
    <source>
        <dbReference type="Pfam" id="PF15453"/>
    </source>
</evidence>
<dbReference type="PANTHER" id="PTHR28664:SF3">
    <property type="entry name" value="TIGHT JUNCTION-ASSOCIATED PROTEIN 1"/>
    <property type="match status" value="1"/>
</dbReference>
<feature type="region of interest" description="Disordered" evidence="5">
    <location>
        <begin position="467"/>
        <end position="525"/>
    </location>
</feature>
<accession>A0A8J1KPW8</accession>